<evidence type="ECO:0000313" key="3">
    <source>
        <dbReference type="Proteomes" id="UP000249915"/>
    </source>
</evidence>
<name>A0A2V4AHN9_9PSEU</name>
<proteinExistence type="predicted"/>
<dbReference type="SUPFAM" id="SSF54631">
    <property type="entry name" value="CBS-domain pair"/>
    <property type="match status" value="1"/>
</dbReference>
<dbReference type="PROSITE" id="PS50914">
    <property type="entry name" value="BON"/>
    <property type="match status" value="1"/>
</dbReference>
<evidence type="ECO:0000313" key="2">
    <source>
        <dbReference type="EMBL" id="PXY19418.1"/>
    </source>
</evidence>
<dbReference type="Pfam" id="PF00571">
    <property type="entry name" value="CBS"/>
    <property type="match status" value="2"/>
</dbReference>
<dbReference type="InterPro" id="IPR046342">
    <property type="entry name" value="CBS_dom_sf"/>
</dbReference>
<dbReference type="Gene3D" id="3.10.580.10">
    <property type="entry name" value="CBS-domain"/>
    <property type="match status" value="1"/>
</dbReference>
<accession>A0A2V4AHN9</accession>
<dbReference type="PANTHER" id="PTHR43080:SF29">
    <property type="entry name" value="OS02G0818000 PROTEIN"/>
    <property type="match status" value="1"/>
</dbReference>
<dbReference type="EMBL" id="MASW01000007">
    <property type="protein sequence ID" value="PXY19418.1"/>
    <property type="molecule type" value="Genomic_DNA"/>
</dbReference>
<comment type="caution">
    <text evidence="2">The sequence shown here is derived from an EMBL/GenBank/DDBJ whole genome shotgun (WGS) entry which is preliminary data.</text>
</comment>
<dbReference type="OrthoDB" id="3626971at2"/>
<dbReference type="InterPro" id="IPR051257">
    <property type="entry name" value="Diverse_CBS-Domain"/>
</dbReference>
<dbReference type="AlphaFoldDB" id="A0A2V4AHN9"/>
<dbReference type="Proteomes" id="UP000249915">
    <property type="component" value="Unassembled WGS sequence"/>
</dbReference>
<organism evidence="2 3">
    <name type="scientific">Prauserella muralis</name>
    <dbReference type="NCBI Taxonomy" id="588067"/>
    <lineage>
        <taxon>Bacteria</taxon>
        <taxon>Bacillati</taxon>
        <taxon>Actinomycetota</taxon>
        <taxon>Actinomycetes</taxon>
        <taxon>Pseudonocardiales</taxon>
        <taxon>Pseudonocardiaceae</taxon>
        <taxon>Prauserella</taxon>
    </lineage>
</organism>
<dbReference type="InterPro" id="IPR007055">
    <property type="entry name" value="BON_dom"/>
</dbReference>
<dbReference type="RefSeq" id="WP_112285350.1">
    <property type="nucleotide sequence ID" value="NZ_MASW01000007.1"/>
</dbReference>
<reference evidence="2 3" key="1">
    <citation type="submission" date="2016-07" db="EMBL/GenBank/DDBJ databases">
        <title>Draft genome sequence of Prauserella muralis DSM 45305, isolated from a mould-covered wall in an indoor environment.</title>
        <authorList>
            <person name="Ruckert C."/>
            <person name="Albersmeier A."/>
            <person name="Jiang C.-L."/>
            <person name="Jiang Y."/>
            <person name="Kalinowski J."/>
            <person name="Schneider O."/>
            <person name="Winkler A."/>
            <person name="Zotchev S.B."/>
        </authorList>
    </citation>
    <scope>NUCLEOTIDE SEQUENCE [LARGE SCALE GENOMIC DNA]</scope>
    <source>
        <strain evidence="2 3">DSM 45305</strain>
    </source>
</reference>
<dbReference type="InterPro" id="IPR000644">
    <property type="entry name" value="CBS_dom"/>
</dbReference>
<dbReference type="PROSITE" id="PS51371">
    <property type="entry name" value="CBS"/>
    <property type="match status" value="2"/>
</dbReference>
<dbReference type="Gene3D" id="3.30.1340.30">
    <property type="match status" value="1"/>
</dbReference>
<keyword evidence="3" id="KW-1185">Reference proteome</keyword>
<sequence>MYQVTVGSVMTPDPVTVRPGTDFTTILEMLLSHDIGAVPVVSDRGALLGMVTEADLLPRREDLADGSGRPLPFARQRARQRWDATWATTALDLMTTPVPSLDAAATLAAAAREFGRSRARRLFVLADGALAGVLTRGDLLMAFVRADDDIVADVRQQALTRVPGVDAATVGVIASGGVVTLTGTVERRGDAELAATLASHVLGVVHVVNQLTYRLDQERGLARR</sequence>
<protein>
    <submittedName>
        <fullName evidence="2">Uncharacterized protein</fullName>
    </submittedName>
</protein>
<dbReference type="PANTHER" id="PTHR43080">
    <property type="entry name" value="CBS DOMAIN-CONTAINING PROTEIN CBSX3, MITOCHONDRIAL"/>
    <property type="match status" value="1"/>
</dbReference>
<dbReference type="Pfam" id="PF04972">
    <property type="entry name" value="BON"/>
    <property type="match status" value="1"/>
</dbReference>
<keyword evidence="1" id="KW-0129">CBS domain</keyword>
<dbReference type="SMART" id="SM00116">
    <property type="entry name" value="CBS"/>
    <property type="match status" value="2"/>
</dbReference>
<evidence type="ECO:0000256" key="1">
    <source>
        <dbReference type="ARBA" id="ARBA00023122"/>
    </source>
</evidence>
<gene>
    <name evidence="2" type="ORF">BAY60_32260</name>
</gene>